<accession>A0A4R7CBR5</accession>
<dbReference type="InterPro" id="IPR036259">
    <property type="entry name" value="MFS_trans_sf"/>
</dbReference>
<evidence type="ECO:0000313" key="8">
    <source>
        <dbReference type="EMBL" id="TDR94546.1"/>
    </source>
</evidence>
<reference evidence="8 9" key="1">
    <citation type="submission" date="2019-03" db="EMBL/GenBank/DDBJ databases">
        <title>Genomic Encyclopedia of Type Strains, Phase IV (KMG-IV): sequencing the most valuable type-strain genomes for metagenomic binning, comparative biology and taxonomic classification.</title>
        <authorList>
            <person name="Goeker M."/>
        </authorList>
    </citation>
    <scope>NUCLEOTIDE SEQUENCE [LARGE SCALE GENOMIC DNA]</scope>
    <source>
        <strain evidence="8 9">DSM 25903</strain>
    </source>
</reference>
<dbReference type="PANTHER" id="PTHR42718">
    <property type="entry name" value="MAJOR FACILITATOR SUPERFAMILY MULTIDRUG TRANSPORTER MFSC"/>
    <property type="match status" value="1"/>
</dbReference>
<feature type="transmembrane region" description="Helical" evidence="6">
    <location>
        <begin position="400"/>
        <end position="420"/>
    </location>
</feature>
<dbReference type="EMBL" id="SNZR01000011">
    <property type="protein sequence ID" value="TDR94546.1"/>
    <property type="molecule type" value="Genomic_DNA"/>
</dbReference>
<dbReference type="InterPro" id="IPR011701">
    <property type="entry name" value="MFS"/>
</dbReference>
<feature type="transmembrane region" description="Helical" evidence="6">
    <location>
        <begin position="306"/>
        <end position="327"/>
    </location>
</feature>
<dbReference type="SUPFAM" id="SSF103473">
    <property type="entry name" value="MFS general substrate transporter"/>
    <property type="match status" value="1"/>
</dbReference>
<dbReference type="Proteomes" id="UP000295122">
    <property type="component" value="Unassembled WGS sequence"/>
</dbReference>
<proteinExistence type="predicted"/>
<comment type="caution">
    <text evidence="8">The sequence shown here is derived from an EMBL/GenBank/DDBJ whole genome shotgun (WGS) entry which is preliminary data.</text>
</comment>
<dbReference type="PANTHER" id="PTHR42718:SF9">
    <property type="entry name" value="MAJOR FACILITATOR SUPERFAMILY MULTIDRUG TRANSPORTER MFSC"/>
    <property type="match status" value="1"/>
</dbReference>
<sequence>MTKDPPSQDGLPVPQRYWSVLAIWLAITLAVLDSAVVNVALPTISREFQIAPHEAIWIVNAYQIVIVVALLPMAALGEIFGYRRVYLVGLALFTAASLACALSESLTTLLVSRVFQGLGAAGIMAINAALVRFTYPQRLLGRAIGLNAMVVSLASAAGPSVAAAILSVATWPWLFAINIPVGIVTLALAAWALPHTETTARPFDYSGAALNALAFGLLIGGVDLATRSERSYLGIALALAGLGCFVLLALKGRNEANPILPMDLLRIPIFGLSVATSICSFCAQMLALVSLPFLFDHVMHRSPAEIGLLLTPWPIAVGIVGPFAGSLSDRVPAALLGSIGLLLFAAGLAALAWLPVDATFLDVAWRMALCGFGFGLFQAPNNRTMVASAPRARAGAAGGMLATARLSGQTGGATMVAILFALNPAGGGEHKALVVGAAIALLGALASASRLLTPRSDAV</sequence>
<dbReference type="CDD" id="cd17321">
    <property type="entry name" value="MFS_MMR_MDR_like"/>
    <property type="match status" value="1"/>
</dbReference>
<evidence type="ECO:0000256" key="1">
    <source>
        <dbReference type="ARBA" id="ARBA00004141"/>
    </source>
</evidence>
<name>A0A4R7CBR5_9HYPH</name>
<gene>
    <name evidence="8" type="ORF">EV668_1834</name>
</gene>
<comment type="subcellular location">
    <subcellularLocation>
        <location evidence="1">Membrane</location>
        <topology evidence="1">Multi-pass membrane protein</topology>
    </subcellularLocation>
</comment>
<dbReference type="GO" id="GO:0022857">
    <property type="term" value="F:transmembrane transporter activity"/>
    <property type="evidence" value="ECO:0007669"/>
    <property type="project" value="InterPro"/>
</dbReference>
<evidence type="ECO:0000256" key="5">
    <source>
        <dbReference type="ARBA" id="ARBA00023136"/>
    </source>
</evidence>
<dbReference type="GO" id="GO:0016020">
    <property type="term" value="C:membrane"/>
    <property type="evidence" value="ECO:0007669"/>
    <property type="project" value="UniProtKB-SubCell"/>
</dbReference>
<keyword evidence="3 6" id="KW-0812">Transmembrane</keyword>
<feature type="transmembrane region" description="Helical" evidence="6">
    <location>
        <begin position="232"/>
        <end position="250"/>
    </location>
</feature>
<feature type="transmembrane region" description="Helical" evidence="6">
    <location>
        <begin position="143"/>
        <end position="166"/>
    </location>
</feature>
<dbReference type="AlphaFoldDB" id="A0A4R7CBR5"/>
<dbReference type="PRINTS" id="PR01036">
    <property type="entry name" value="TCRTETB"/>
</dbReference>
<evidence type="ECO:0000256" key="2">
    <source>
        <dbReference type="ARBA" id="ARBA00022448"/>
    </source>
</evidence>
<keyword evidence="5 6" id="KW-0472">Membrane</keyword>
<dbReference type="InterPro" id="IPR020846">
    <property type="entry name" value="MFS_dom"/>
</dbReference>
<keyword evidence="9" id="KW-1185">Reference proteome</keyword>
<protein>
    <submittedName>
        <fullName evidence="8">DHA2 family multidrug resistance protein-like MFS transporter</fullName>
    </submittedName>
</protein>
<feature type="transmembrane region" description="Helical" evidence="6">
    <location>
        <begin position="114"/>
        <end position="131"/>
    </location>
</feature>
<feature type="transmembrane region" description="Helical" evidence="6">
    <location>
        <begin position="20"/>
        <end position="44"/>
    </location>
</feature>
<feature type="transmembrane region" description="Helical" evidence="6">
    <location>
        <begin position="432"/>
        <end position="452"/>
    </location>
</feature>
<dbReference type="PROSITE" id="PS50850">
    <property type="entry name" value="MFS"/>
    <property type="match status" value="1"/>
</dbReference>
<feature type="transmembrane region" description="Helical" evidence="6">
    <location>
        <begin position="270"/>
        <end position="294"/>
    </location>
</feature>
<feature type="transmembrane region" description="Helical" evidence="6">
    <location>
        <begin position="173"/>
        <end position="193"/>
    </location>
</feature>
<feature type="domain" description="Major facilitator superfamily (MFS) profile" evidence="7">
    <location>
        <begin position="19"/>
        <end position="455"/>
    </location>
</feature>
<evidence type="ECO:0000256" key="3">
    <source>
        <dbReference type="ARBA" id="ARBA00022692"/>
    </source>
</evidence>
<evidence type="ECO:0000259" key="7">
    <source>
        <dbReference type="PROSITE" id="PS50850"/>
    </source>
</evidence>
<dbReference type="Gene3D" id="1.20.1720.10">
    <property type="entry name" value="Multidrug resistance protein D"/>
    <property type="match status" value="1"/>
</dbReference>
<feature type="transmembrane region" description="Helical" evidence="6">
    <location>
        <begin position="333"/>
        <end position="356"/>
    </location>
</feature>
<keyword evidence="4 6" id="KW-1133">Transmembrane helix</keyword>
<dbReference type="Pfam" id="PF07690">
    <property type="entry name" value="MFS_1"/>
    <property type="match status" value="1"/>
</dbReference>
<feature type="transmembrane region" description="Helical" evidence="6">
    <location>
        <begin position="205"/>
        <end position="225"/>
    </location>
</feature>
<evidence type="ECO:0000256" key="6">
    <source>
        <dbReference type="SAM" id="Phobius"/>
    </source>
</evidence>
<dbReference type="RefSeq" id="WP_208111496.1">
    <property type="nucleotide sequence ID" value="NZ_SNZR01000011.1"/>
</dbReference>
<evidence type="ECO:0000313" key="9">
    <source>
        <dbReference type="Proteomes" id="UP000295122"/>
    </source>
</evidence>
<keyword evidence="2" id="KW-0813">Transport</keyword>
<organism evidence="8 9">
    <name type="scientific">Enterovirga rhinocerotis</name>
    <dbReference type="NCBI Taxonomy" id="1339210"/>
    <lineage>
        <taxon>Bacteria</taxon>
        <taxon>Pseudomonadati</taxon>
        <taxon>Pseudomonadota</taxon>
        <taxon>Alphaproteobacteria</taxon>
        <taxon>Hyphomicrobiales</taxon>
        <taxon>Methylobacteriaceae</taxon>
        <taxon>Enterovirga</taxon>
    </lineage>
</organism>
<dbReference type="Gene3D" id="1.20.1250.20">
    <property type="entry name" value="MFS general substrate transporter like domains"/>
    <property type="match status" value="1"/>
</dbReference>
<feature type="transmembrane region" description="Helical" evidence="6">
    <location>
        <begin position="56"/>
        <end position="79"/>
    </location>
</feature>
<feature type="transmembrane region" description="Helical" evidence="6">
    <location>
        <begin position="363"/>
        <end position="380"/>
    </location>
</feature>
<evidence type="ECO:0000256" key="4">
    <source>
        <dbReference type="ARBA" id="ARBA00022989"/>
    </source>
</evidence>